<feature type="compositionally biased region" description="Basic and acidic residues" evidence="16">
    <location>
        <begin position="1"/>
        <end position="10"/>
    </location>
</feature>
<evidence type="ECO:0000313" key="19">
    <source>
        <dbReference type="EMBL" id="SDN44867.1"/>
    </source>
</evidence>
<dbReference type="InterPro" id="IPR045854">
    <property type="entry name" value="NO2/SO3_Rdtase_4Fe4S_sf"/>
</dbReference>
<dbReference type="Pfam" id="PF03460">
    <property type="entry name" value="NIR_SIR_ferr"/>
    <property type="match status" value="2"/>
</dbReference>
<dbReference type="PANTHER" id="PTHR11493">
    <property type="entry name" value="SULFITE REDUCTASE [NADPH] SUBUNIT BETA-RELATED"/>
    <property type="match status" value="1"/>
</dbReference>
<dbReference type="AlphaFoldDB" id="A0A1H0BGU2"/>
<reference evidence="20" key="1">
    <citation type="submission" date="2016-10" db="EMBL/GenBank/DDBJ databases">
        <authorList>
            <person name="Varghese N."/>
            <person name="Submissions S."/>
        </authorList>
    </citation>
    <scope>NUCLEOTIDE SEQUENCE [LARGE SCALE GENOMIC DNA]</scope>
    <source>
        <strain evidence="20">BL47</strain>
    </source>
</reference>
<evidence type="ECO:0000256" key="16">
    <source>
        <dbReference type="SAM" id="MobiDB-lite"/>
    </source>
</evidence>
<keyword evidence="7 15" id="KW-0521">NADP</keyword>
<feature type="binding site" evidence="15">
    <location>
        <position position="515"/>
    </location>
    <ligand>
        <name>[4Fe-4S] cluster</name>
        <dbReference type="ChEBI" id="CHEBI:49883"/>
    </ligand>
</feature>
<dbReference type="SUPFAM" id="SSF56014">
    <property type="entry name" value="Nitrite and sulphite reductase 4Fe-4S domain-like"/>
    <property type="match status" value="2"/>
</dbReference>
<dbReference type="PROSITE" id="PS00365">
    <property type="entry name" value="NIR_SIR"/>
    <property type="match status" value="1"/>
</dbReference>
<evidence type="ECO:0000256" key="1">
    <source>
        <dbReference type="ARBA" id="ARBA00004774"/>
    </source>
</evidence>
<keyword evidence="20" id="KW-1185">Reference proteome</keyword>
<evidence type="ECO:0000313" key="20">
    <source>
        <dbReference type="Proteomes" id="UP000198704"/>
    </source>
</evidence>
<dbReference type="GO" id="GO:0000103">
    <property type="term" value="P:sulfate assimilation"/>
    <property type="evidence" value="ECO:0007669"/>
    <property type="project" value="UniProtKB-UniRule"/>
</dbReference>
<keyword evidence="11 15" id="KW-0198">Cysteine biosynthesis</keyword>
<comment type="cofactor">
    <cofactor evidence="15">
        <name>[4Fe-4S] cluster</name>
        <dbReference type="ChEBI" id="CHEBI:49883"/>
    </cofactor>
    <text evidence="15">Binds 1 [4Fe-4S] cluster per subunit.</text>
</comment>
<keyword evidence="8 15" id="KW-0560">Oxidoreductase</keyword>
<dbReference type="FunFam" id="3.30.413.10:FF:000003">
    <property type="entry name" value="Sulfite reductase [NADPH] hemoprotein beta-component"/>
    <property type="match status" value="1"/>
</dbReference>
<dbReference type="PANTHER" id="PTHR11493:SF47">
    <property type="entry name" value="SULFITE REDUCTASE [NADPH] SUBUNIT BETA"/>
    <property type="match status" value="1"/>
</dbReference>
<dbReference type="GO" id="GO:0050661">
    <property type="term" value="F:NADP binding"/>
    <property type="evidence" value="ECO:0007669"/>
    <property type="project" value="InterPro"/>
</dbReference>
<dbReference type="GO" id="GO:0046872">
    <property type="term" value="F:metal ion binding"/>
    <property type="evidence" value="ECO:0007669"/>
    <property type="project" value="UniProtKB-KW"/>
</dbReference>
<dbReference type="InterPro" id="IPR006066">
    <property type="entry name" value="NO2/SO3_Rdtase_FeS/sirohaem_BS"/>
</dbReference>
<evidence type="ECO:0000256" key="10">
    <source>
        <dbReference type="ARBA" id="ARBA00023014"/>
    </source>
</evidence>
<dbReference type="InterPro" id="IPR005117">
    <property type="entry name" value="NiRdtase/SiRdtase_haem-b_fer"/>
</dbReference>
<evidence type="ECO:0000259" key="18">
    <source>
        <dbReference type="Pfam" id="PF03460"/>
    </source>
</evidence>
<keyword evidence="6 15" id="KW-0479">Metal-binding</keyword>
<comment type="subunit">
    <text evidence="14 15">Alpha(8)-beta(8). The alpha component is a flavoprotein, the beta component is a hemoprotein.</text>
</comment>
<dbReference type="InterPro" id="IPR045169">
    <property type="entry name" value="NO2/SO3_Rdtase_4Fe4S_prot"/>
</dbReference>
<dbReference type="GO" id="GO:0051539">
    <property type="term" value="F:4 iron, 4 sulfur cluster binding"/>
    <property type="evidence" value="ECO:0007669"/>
    <property type="project" value="UniProtKB-KW"/>
</dbReference>
<dbReference type="STRING" id="582672.SAMN05216360_108171"/>
<dbReference type="GO" id="GO:0019344">
    <property type="term" value="P:cysteine biosynthetic process"/>
    <property type="evidence" value="ECO:0007669"/>
    <property type="project" value="UniProtKB-KW"/>
</dbReference>
<dbReference type="GO" id="GO:0004783">
    <property type="term" value="F:sulfite reductase (NADPH) activity"/>
    <property type="evidence" value="ECO:0007669"/>
    <property type="project" value="UniProtKB-UniRule"/>
</dbReference>
<dbReference type="UniPathway" id="UPA00140">
    <property type="reaction ID" value="UER00207"/>
</dbReference>
<dbReference type="SUPFAM" id="SSF55124">
    <property type="entry name" value="Nitrite/Sulfite reductase N-terminal domain-like"/>
    <property type="match status" value="2"/>
</dbReference>
<dbReference type="Pfam" id="PF01077">
    <property type="entry name" value="NIR_SIR"/>
    <property type="match status" value="1"/>
</dbReference>
<keyword evidence="5 15" id="KW-0349">Heme</keyword>
<dbReference type="GO" id="GO:0050311">
    <property type="term" value="F:sulfite reductase (ferredoxin) activity"/>
    <property type="evidence" value="ECO:0007669"/>
    <property type="project" value="TreeGrafter"/>
</dbReference>
<evidence type="ECO:0000256" key="8">
    <source>
        <dbReference type="ARBA" id="ARBA00023002"/>
    </source>
</evidence>
<proteinExistence type="inferred from homology"/>
<name>A0A1H0BGU2_9HYPH</name>
<dbReference type="Gene3D" id="3.30.413.10">
    <property type="entry name" value="Sulfite Reductase Hemoprotein, domain 1"/>
    <property type="match status" value="2"/>
</dbReference>
<feature type="region of interest" description="Disordered" evidence="16">
    <location>
        <begin position="1"/>
        <end position="34"/>
    </location>
</feature>
<feature type="binding site" evidence="15">
    <location>
        <position position="476"/>
    </location>
    <ligand>
        <name>[4Fe-4S] cluster</name>
        <dbReference type="ChEBI" id="CHEBI:49883"/>
    </ligand>
</feature>
<evidence type="ECO:0000256" key="4">
    <source>
        <dbReference type="ARBA" id="ARBA00022605"/>
    </source>
</evidence>
<evidence type="ECO:0000256" key="6">
    <source>
        <dbReference type="ARBA" id="ARBA00022723"/>
    </source>
</evidence>
<evidence type="ECO:0000256" key="3">
    <source>
        <dbReference type="ARBA" id="ARBA00022485"/>
    </source>
</evidence>
<dbReference type="GO" id="GO:0070814">
    <property type="term" value="P:hydrogen sulfide biosynthetic process"/>
    <property type="evidence" value="ECO:0007669"/>
    <property type="project" value="UniProtKB-UniRule"/>
</dbReference>
<sequence>MDDHSPRDTVETPAPGPTATPAKRVYETPPTSRPITDAEAARAEKLAANEHIKIASGYLRGTLADGLLKHATGAISEDDGQLVKFHGMYMQDDRDLRPERTKKKLDKAYSFMIRLRIAGGVITPKQWLALDHIAVTYAGSALRATTRQTFQYHGVIKSNLKRTMAAIDAALLDTIAACGDVNRNVMAATNPAQAGAHKAAYQLAKDISDSLLPKTSAWREIWLDGERVVGGEEEAEVEPVYGRTYLPRKFKTVIAVPPSNEVDIFAHDLGFIAILDKKNQVTGWNVTVGGGMGMTHGEPDTFPRTADVMGFVAPEDAVKVAEAVMTVQRDWGNRKNRKNARLKYTIERYGLDAFRAEVEKRIGKTLGAPKPFAFTDNGDRYGWVEGDDGRYHLTLYVPSGRIKDIADGPQFLSGLRRIAEVHEGDFRLTGNQNVIIANVPAEKRAEIDALVDEYGLTRGASALRRNSLACVALPTCGLALAESERYLPDLMSELEESLASHGLAEEPITIRSTGCPNGCARPFISEIGLVGRGPERYHLYLGAAHDGSRLSKLYKEDVAASEIRDTLDPLFADYAKGRQPGEHFGDYLIRAGHVARTTNGPDFHERTGALKPAAQA</sequence>
<evidence type="ECO:0000256" key="5">
    <source>
        <dbReference type="ARBA" id="ARBA00022617"/>
    </source>
</evidence>
<evidence type="ECO:0000259" key="17">
    <source>
        <dbReference type="Pfam" id="PF01077"/>
    </source>
</evidence>
<gene>
    <name evidence="15" type="primary">cysI</name>
    <name evidence="19" type="ORF">SAMN05216360_108171</name>
</gene>
<dbReference type="EC" id="1.8.1.2" evidence="15"/>
<dbReference type="RefSeq" id="WP_091716808.1">
    <property type="nucleotide sequence ID" value="NZ_FNHS01000008.1"/>
</dbReference>
<feature type="domain" description="Nitrite/Sulfite reductase ferredoxin-like" evidence="18">
    <location>
        <begin position="108"/>
        <end position="169"/>
    </location>
</feature>
<organism evidence="19 20">
    <name type="scientific">Methylobacterium phyllostachyos</name>
    <dbReference type="NCBI Taxonomy" id="582672"/>
    <lineage>
        <taxon>Bacteria</taxon>
        <taxon>Pseudomonadati</taxon>
        <taxon>Pseudomonadota</taxon>
        <taxon>Alphaproteobacteria</taxon>
        <taxon>Hyphomicrobiales</taxon>
        <taxon>Methylobacteriaceae</taxon>
        <taxon>Methylobacterium</taxon>
    </lineage>
</organism>
<keyword evidence="10 15" id="KW-0411">Iron-sulfur</keyword>
<dbReference type="NCBIfam" id="TIGR02041">
    <property type="entry name" value="CysI"/>
    <property type="match status" value="1"/>
</dbReference>
<protein>
    <recommendedName>
        <fullName evidence="15">Sulfite reductase [NADPH] hemoprotein beta-component</fullName>
        <shortName evidence="15">SiR-HP</shortName>
        <shortName evidence="15">SiRHP</shortName>
        <ecNumber evidence="15">1.8.1.2</ecNumber>
    </recommendedName>
</protein>
<comment type="function">
    <text evidence="13 15">Component of the sulfite reductase complex that catalyzes the 6-electron reduction of sulfite to sulfide. This is one of several activities required for the biosynthesis of L-cysteine from sulfate.</text>
</comment>
<evidence type="ECO:0000256" key="12">
    <source>
        <dbReference type="ARBA" id="ARBA00052219"/>
    </source>
</evidence>
<accession>A0A1H0BGU2</accession>
<dbReference type="InterPro" id="IPR006067">
    <property type="entry name" value="NO2/SO3_Rdtase_4Fe4S_dom"/>
</dbReference>
<evidence type="ECO:0000256" key="13">
    <source>
        <dbReference type="ARBA" id="ARBA00057160"/>
    </source>
</evidence>
<dbReference type="GO" id="GO:0009337">
    <property type="term" value="C:sulfite reductase complex (NADPH)"/>
    <property type="evidence" value="ECO:0007669"/>
    <property type="project" value="InterPro"/>
</dbReference>
<dbReference type="NCBIfam" id="NF010029">
    <property type="entry name" value="PRK13504.1"/>
    <property type="match status" value="1"/>
</dbReference>
<evidence type="ECO:0000256" key="9">
    <source>
        <dbReference type="ARBA" id="ARBA00023004"/>
    </source>
</evidence>
<feature type="domain" description="Nitrite/Sulfite reductase ferredoxin-like" evidence="18">
    <location>
        <begin position="387"/>
        <end position="453"/>
    </location>
</feature>
<dbReference type="EMBL" id="FNHS01000008">
    <property type="protein sequence ID" value="SDN44867.1"/>
    <property type="molecule type" value="Genomic_DNA"/>
</dbReference>
<dbReference type="Proteomes" id="UP000198704">
    <property type="component" value="Unassembled WGS sequence"/>
</dbReference>
<keyword evidence="4 15" id="KW-0028">Amino-acid biosynthesis</keyword>
<feature type="binding site" evidence="15">
    <location>
        <position position="519"/>
    </location>
    <ligand>
        <name>[4Fe-4S] cluster</name>
        <dbReference type="ChEBI" id="CHEBI:49883"/>
    </ligand>
</feature>
<dbReference type="FunFam" id="3.30.413.10:FF:000004">
    <property type="entry name" value="Sulfite reductase [NADPH] hemoprotein beta-component"/>
    <property type="match status" value="1"/>
</dbReference>
<dbReference type="OrthoDB" id="9803707at2"/>
<dbReference type="GO" id="GO:0020037">
    <property type="term" value="F:heme binding"/>
    <property type="evidence" value="ECO:0007669"/>
    <property type="project" value="InterPro"/>
</dbReference>
<keyword evidence="3 15" id="KW-0004">4Fe-4S</keyword>
<evidence type="ECO:0000256" key="2">
    <source>
        <dbReference type="ARBA" id="ARBA00010429"/>
    </source>
</evidence>
<evidence type="ECO:0000256" key="7">
    <source>
        <dbReference type="ARBA" id="ARBA00022857"/>
    </source>
</evidence>
<dbReference type="InterPro" id="IPR011786">
    <property type="entry name" value="CysI"/>
</dbReference>
<feature type="binding site" evidence="15">
    <location>
        <position position="470"/>
    </location>
    <ligand>
        <name>[4Fe-4S] cluster</name>
        <dbReference type="ChEBI" id="CHEBI:49883"/>
    </ligand>
</feature>
<evidence type="ECO:0000256" key="14">
    <source>
        <dbReference type="ARBA" id="ARBA00062253"/>
    </source>
</evidence>
<comment type="cofactor">
    <cofactor evidence="15">
        <name>siroheme</name>
        <dbReference type="ChEBI" id="CHEBI:60052"/>
    </cofactor>
    <text evidence="15">Binds 1 siroheme per subunit.</text>
</comment>
<comment type="pathway">
    <text evidence="1 15">Sulfur metabolism; hydrogen sulfide biosynthesis; hydrogen sulfide from sulfite (NADPH route): step 1/1.</text>
</comment>
<dbReference type="PRINTS" id="PR00397">
    <property type="entry name" value="SIROHAEM"/>
</dbReference>
<evidence type="ECO:0000256" key="15">
    <source>
        <dbReference type="HAMAP-Rule" id="MF_01540"/>
    </source>
</evidence>
<feature type="domain" description="Nitrite/sulphite reductase 4Fe-4S" evidence="17">
    <location>
        <begin position="208"/>
        <end position="365"/>
    </location>
</feature>
<keyword evidence="9 15" id="KW-0408">Iron</keyword>
<dbReference type="InterPro" id="IPR036136">
    <property type="entry name" value="Nit/Sulf_reduc_fer-like_dom_sf"/>
</dbReference>
<evidence type="ECO:0000256" key="11">
    <source>
        <dbReference type="ARBA" id="ARBA00023192"/>
    </source>
</evidence>
<comment type="catalytic activity">
    <reaction evidence="12 15">
        <text>hydrogen sulfide + 3 NADP(+) + 3 H2O = sulfite + 3 NADPH + 4 H(+)</text>
        <dbReference type="Rhea" id="RHEA:13801"/>
        <dbReference type="ChEBI" id="CHEBI:15377"/>
        <dbReference type="ChEBI" id="CHEBI:15378"/>
        <dbReference type="ChEBI" id="CHEBI:17359"/>
        <dbReference type="ChEBI" id="CHEBI:29919"/>
        <dbReference type="ChEBI" id="CHEBI:57783"/>
        <dbReference type="ChEBI" id="CHEBI:58349"/>
        <dbReference type="EC" id="1.8.1.2"/>
    </reaction>
</comment>
<feature type="binding site" description="axial binding residue" evidence="15">
    <location>
        <position position="519"/>
    </location>
    <ligand>
        <name>siroheme</name>
        <dbReference type="ChEBI" id="CHEBI:60052"/>
    </ligand>
    <ligandPart>
        <name>Fe</name>
        <dbReference type="ChEBI" id="CHEBI:18248"/>
    </ligandPart>
</feature>
<comment type="similarity">
    <text evidence="2 15">Belongs to the nitrite and sulfite reductase 4Fe-4S domain family.</text>
</comment>
<dbReference type="HAMAP" id="MF_01540">
    <property type="entry name" value="CysI"/>
    <property type="match status" value="1"/>
</dbReference>